<evidence type="ECO:0000313" key="1">
    <source>
        <dbReference type="EMBL" id="MFC4196548.1"/>
    </source>
</evidence>
<comment type="caution">
    <text evidence="1">The sequence shown here is derived from an EMBL/GenBank/DDBJ whole genome shotgun (WGS) entry which is preliminary data.</text>
</comment>
<proteinExistence type="predicted"/>
<dbReference type="RefSeq" id="WP_378959879.1">
    <property type="nucleotide sequence ID" value="NZ_JBHRXC010000016.1"/>
</dbReference>
<dbReference type="EMBL" id="JBHSBY010000034">
    <property type="protein sequence ID" value="MFC4196548.1"/>
    <property type="molecule type" value="Genomic_DNA"/>
</dbReference>
<dbReference type="Proteomes" id="UP001595792">
    <property type="component" value="Unassembled WGS sequence"/>
</dbReference>
<keyword evidence="2" id="KW-1185">Reference proteome</keyword>
<gene>
    <name evidence="1" type="ORF">ACFOUY_07540</name>
</gene>
<organism evidence="1 2">
    <name type="scientific">Pedobacter jamesrossensis</name>
    <dbReference type="NCBI Taxonomy" id="1908238"/>
    <lineage>
        <taxon>Bacteria</taxon>
        <taxon>Pseudomonadati</taxon>
        <taxon>Bacteroidota</taxon>
        <taxon>Sphingobacteriia</taxon>
        <taxon>Sphingobacteriales</taxon>
        <taxon>Sphingobacteriaceae</taxon>
        <taxon>Pedobacter</taxon>
    </lineage>
</organism>
<sequence>MGNSGKLRLPYRKSADMTGLSLRFFFFLLIFLPFFTTCMAQQLSLSVDLIDSTVLNLSGVKGKHNPFDASMLYATSAAIIGLSTHFVKQGDAACDPMGYNSFHRDITPRHLQQQSSLVRNIGTSVHGTAMQDISLLLLPVRFGCITTSTG</sequence>
<evidence type="ECO:0000313" key="2">
    <source>
        <dbReference type="Proteomes" id="UP001595792"/>
    </source>
</evidence>
<protein>
    <submittedName>
        <fullName evidence="1">Uncharacterized protein</fullName>
    </submittedName>
</protein>
<accession>A0ABV8NL85</accession>
<reference evidence="2" key="1">
    <citation type="journal article" date="2019" name="Int. J. Syst. Evol. Microbiol.">
        <title>The Global Catalogue of Microorganisms (GCM) 10K type strain sequencing project: providing services to taxonomists for standard genome sequencing and annotation.</title>
        <authorList>
            <consortium name="The Broad Institute Genomics Platform"/>
            <consortium name="The Broad Institute Genome Sequencing Center for Infectious Disease"/>
            <person name="Wu L."/>
            <person name="Ma J."/>
        </authorList>
    </citation>
    <scope>NUCLEOTIDE SEQUENCE [LARGE SCALE GENOMIC DNA]</scope>
    <source>
        <strain evidence="2">CCM 8689</strain>
    </source>
</reference>
<name>A0ABV8NL85_9SPHI</name>